<dbReference type="InParanoid" id="A0A7E5X307"/>
<dbReference type="Pfam" id="PF14291">
    <property type="entry name" value="DUF4371"/>
    <property type="match status" value="1"/>
</dbReference>
<evidence type="ECO:0000313" key="5">
    <source>
        <dbReference type="RefSeq" id="XP_026747588.1"/>
    </source>
</evidence>
<feature type="compositionally biased region" description="Polar residues" evidence="1">
    <location>
        <begin position="73"/>
        <end position="82"/>
    </location>
</feature>
<dbReference type="RefSeq" id="XP_026747588.1">
    <property type="nucleotide sequence ID" value="XM_026891787.1"/>
</dbReference>
<dbReference type="InterPro" id="IPR008906">
    <property type="entry name" value="HATC_C_dom"/>
</dbReference>
<dbReference type="KEGG" id="tnl:113508702"/>
<proteinExistence type="predicted"/>
<dbReference type="InterPro" id="IPR012337">
    <property type="entry name" value="RNaseH-like_sf"/>
</dbReference>
<dbReference type="AlphaFoldDB" id="A0A7E5X307"/>
<evidence type="ECO:0000259" key="2">
    <source>
        <dbReference type="Pfam" id="PF05699"/>
    </source>
</evidence>
<feature type="domain" description="HAT C-terminal dimerisation" evidence="2">
    <location>
        <begin position="771"/>
        <end position="842"/>
    </location>
</feature>
<evidence type="ECO:0000259" key="3">
    <source>
        <dbReference type="Pfam" id="PF14291"/>
    </source>
</evidence>
<keyword evidence="4" id="KW-1185">Reference proteome</keyword>
<protein>
    <submittedName>
        <fullName evidence="5">Zinc finger MYM-type protein 1-like</fullName>
    </submittedName>
</protein>
<dbReference type="PANTHER" id="PTHR45749">
    <property type="match status" value="1"/>
</dbReference>
<feature type="domain" description="DUF4371" evidence="3">
    <location>
        <begin position="246"/>
        <end position="467"/>
    </location>
</feature>
<evidence type="ECO:0000313" key="4">
    <source>
        <dbReference type="Proteomes" id="UP000322000"/>
    </source>
</evidence>
<accession>A0A7E5X307</accession>
<gene>
    <name evidence="5" type="primary">LOC113508702</name>
</gene>
<evidence type="ECO:0000256" key="1">
    <source>
        <dbReference type="SAM" id="MobiDB-lite"/>
    </source>
</evidence>
<feature type="region of interest" description="Disordered" evidence="1">
    <location>
        <begin position="37"/>
        <end position="103"/>
    </location>
</feature>
<dbReference type="SUPFAM" id="SSF53098">
    <property type="entry name" value="Ribonuclease H-like"/>
    <property type="match status" value="1"/>
</dbReference>
<reference evidence="5" key="1">
    <citation type="submission" date="2025-08" db="UniProtKB">
        <authorList>
            <consortium name="RefSeq"/>
        </authorList>
    </citation>
    <scope>IDENTIFICATION</scope>
</reference>
<dbReference type="GO" id="GO:0046983">
    <property type="term" value="F:protein dimerization activity"/>
    <property type="evidence" value="ECO:0007669"/>
    <property type="project" value="InterPro"/>
</dbReference>
<dbReference type="OrthoDB" id="10063284at2759"/>
<dbReference type="GeneID" id="113508702"/>
<sequence>MRDSEVVSVAGELGRGIVDVVDRLLVDGSCKVETSSSCSSSGSKATLTSSVASCSSGSDSSAQEEDVPGVAVGSSSGPTTEQGQDEVDSPDVPQASSHKPAEKVNVAKEDIIEIVPSAPAEVKDVNLDDVGCWPSPMTDEVRTLLVRRGSDSVQHIDSKFADVVRSGTSTKGGTRKLTKEWFYKPLSNGEKVLRTWLVYSPLKQSLYCFSCKLFGNSGSNFASEEGFNKWWKLNPRIGDHENNLGHEQSFLKWKELEVRLNCKATIDQKQQEVFESEEKKWRDVLYRLLNIIQFLAKQNLAFRGHREDIRGDDSGNRGNFLELVHLLAKYDPLLMEHLTKIKLGARVSVSYLSPETQNEFINLLGQQVRSTIIRRIQKAKYYCVIFDSTPDISHNDQMSQVLRYVHIEGEKVAVVESFIDFFQPKGKNAEDLSNDIIAKITSDGLDIQNLRGQAYDNAATMSGIHNGVQARIKALNPKALFVACTNHSLNLAGVHAASESVNSVTFFGILEKLFAFFSASTVRWNALVAVTGQAVKRVTETRWSARHVAVKMLKNKFEGVLEVLEQLTDSSQTSETRSGASLLLTAMQSFNFLTFLGFWAAVLPEVDDAQIYLQQRGLSVDKCAQKLCALKTLLVESRDRLVQEAIDFAKTLCEKLGIELKTRRIRRKKRMHGEESSADAALSHEQEIRREVFASLDKIIQEMTTRFQQIQEISDKFGFLMPAKLLDSKFEFDLSHVLEDIDKDEFQMERKRLQQFIACSESEEDISGKGPLELLQFIQKLNLGISVPNIVILIRIYLTLAISVASCERSFSKLKLIKNYLRSTMSSARLSNLAILSIEQELAANIDFDKVISDFAAHKARRIRL</sequence>
<name>A0A7E5X307_TRINI</name>
<dbReference type="InterPro" id="IPR025398">
    <property type="entry name" value="DUF4371"/>
</dbReference>
<dbReference type="PANTHER" id="PTHR45749:SF21">
    <property type="entry name" value="DUF4371 DOMAIN-CONTAINING PROTEIN"/>
    <property type="match status" value="1"/>
</dbReference>
<dbReference type="Pfam" id="PF05699">
    <property type="entry name" value="Dimer_Tnp_hAT"/>
    <property type="match status" value="1"/>
</dbReference>
<organism evidence="4 5">
    <name type="scientific">Trichoplusia ni</name>
    <name type="common">Cabbage looper</name>
    <dbReference type="NCBI Taxonomy" id="7111"/>
    <lineage>
        <taxon>Eukaryota</taxon>
        <taxon>Metazoa</taxon>
        <taxon>Ecdysozoa</taxon>
        <taxon>Arthropoda</taxon>
        <taxon>Hexapoda</taxon>
        <taxon>Insecta</taxon>
        <taxon>Pterygota</taxon>
        <taxon>Neoptera</taxon>
        <taxon>Endopterygota</taxon>
        <taxon>Lepidoptera</taxon>
        <taxon>Glossata</taxon>
        <taxon>Ditrysia</taxon>
        <taxon>Noctuoidea</taxon>
        <taxon>Noctuidae</taxon>
        <taxon>Plusiinae</taxon>
        <taxon>Trichoplusia</taxon>
    </lineage>
</organism>
<feature type="compositionally biased region" description="Low complexity" evidence="1">
    <location>
        <begin position="37"/>
        <end position="61"/>
    </location>
</feature>
<dbReference type="Proteomes" id="UP000322000">
    <property type="component" value="Chromosome 3"/>
</dbReference>